<name>A0ACC1L1B4_9FUNG</name>
<accession>A0ACC1L1B4</accession>
<dbReference type="Proteomes" id="UP001140096">
    <property type="component" value="Unassembled WGS sequence"/>
</dbReference>
<keyword evidence="2" id="KW-1185">Reference proteome</keyword>
<gene>
    <name evidence="1" type="ORF">H4S07_005482</name>
</gene>
<dbReference type="EMBL" id="JANBUP010002705">
    <property type="protein sequence ID" value="KAJ2799273.1"/>
    <property type="molecule type" value="Genomic_DNA"/>
</dbReference>
<sequence>MSFAFQSARSLVRAAPAFPRLSYTLGAAMGMAARSPLGASLGAGLGLLGDILNEMILRAVPKQRTSHSKKRKRMATKGLKNRHDLVPCSGCGRPKLTAHICLNCYHDIKRKLKDMKRTAEETE</sequence>
<reference evidence="1" key="1">
    <citation type="submission" date="2022-07" db="EMBL/GenBank/DDBJ databases">
        <title>Phylogenomic reconstructions and comparative analyses of Kickxellomycotina fungi.</title>
        <authorList>
            <person name="Reynolds N.K."/>
            <person name="Stajich J.E."/>
            <person name="Barry K."/>
            <person name="Grigoriev I.V."/>
            <person name="Crous P."/>
            <person name="Smith M.E."/>
        </authorList>
    </citation>
    <scope>NUCLEOTIDE SEQUENCE</scope>
    <source>
        <strain evidence="1">CBS 102833</strain>
    </source>
</reference>
<evidence type="ECO:0000313" key="2">
    <source>
        <dbReference type="Proteomes" id="UP001140096"/>
    </source>
</evidence>
<proteinExistence type="predicted"/>
<protein>
    <submittedName>
        <fullName evidence="1">Uncharacterized protein</fullName>
    </submittedName>
</protein>
<organism evidence="1 2">
    <name type="scientific">Coemansia furcata</name>
    <dbReference type="NCBI Taxonomy" id="417177"/>
    <lineage>
        <taxon>Eukaryota</taxon>
        <taxon>Fungi</taxon>
        <taxon>Fungi incertae sedis</taxon>
        <taxon>Zoopagomycota</taxon>
        <taxon>Kickxellomycotina</taxon>
        <taxon>Kickxellomycetes</taxon>
        <taxon>Kickxellales</taxon>
        <taxon>Kickxellaceae</taxon>
        <taxon>Coemansia</taxon>
    </lineage>
</organism>
<comment type="caution">
    <text evidence="1">The sequence shown here is derived from an EMBL/GenBank/DDBJ whole genome shotgun (WGS) entry which is preliminary data.</text>
</comment>
<evidence type="ECO:0000313" key="1">
    <source>
        <dbReference type="EMBL" id="KAJ2799273.1"/>
    </source>
</evidence>